<evidence type="ECO:0000313" key="2">
    <source>
        <dbReference type="Proteomes" id="UP001306950"/>
    </source>
</evidence>
<sequence>MSDRYILANLGYDFRAFNNINTYKGLKGLIKQYQDQHGKFDGVPLKLQFLQSLNIAPHFIISKIRKLRNNLEHEYSLPTFDEVKEAIEVADLFINATENKVFNKSASLFHFGTKVNKHFFKKFVSVKFDHLTGFKVSVKDKVDAFKTLRGNCLYQFHTAII</sequence>
<name>A0ABU7VQ58_9BACL</name>
<dbReference type="RefSeq" id="WP_331846118.1">
    <property type="nucleotide sequence ID" value="NZ_JAZHPZ010000003.1"/>
</dbReference>
<protein>
    <recommendedName>
        <fullName evidence="3">DUF3644 domain-containing protein</fullName>
    </recommendedName>
</protein>
<dbReference type="Proteomes" id="UP001306950">
    <property type="component" value="Unassembled WGS sequence"/>
</dbReference>
<keyword evidence="2" id="KW-1185">Reference proteome</keyword>
<evidence type="ECO:0000313" key="1">
    <source>
        <dbReference type="EMBL" id="MEF2965891.1"/>
    </source>
</evidence>
<evidence type="ECO:0008006" key="3">
    <source>
        <dbReference type="Google" id="ProtNLM"/>
    </source>
</evidence>
<gene>
    <name evidence="1" type="ORF">V3851_08625</name>
</gene>
<accession>A0ABU7VQ58</accession>
<dbReference type="EMBL" id="JAZHPZ010000003">
    <property type="protein sequence ID" value="MEF2965891.1"/>
    <property type="molecule type" value="Genomic_DNA"/>
</dbReference>
<proteinExistence type="predicted"/>
<organism evidence="1 2">
    <name type="scientific">Paenibacillus haidiansis</name>
    <dbReference type="NCBI Taxonomy" id="1574488"/>
    <lineage>
        <taxon>Bacteria</taxon>
        <taxon>Bacillati</taxon>
        <taxon>Bacillota</taxon>
        <taxon>Bacilli</taxon>
        <taxon>Bacillales</taxon>
        <taxon>Paenibacillaceae</taxon>
        <taxon>Paenibacillus</taxon>
    </lineage>
</organism>
<reference evidence="1 2" key="1">
    <citation type="submission" date="2024-02" db="EMBL/GenBank/DDBJ databases">
        <title>A nitrogen-fixing paenibacillus bacterium.</title>
        <authorList>
            <person name="Zhang W.L."/>
            <person name="Chen S.F."/>
        </authorList>
    </citation>
    <scope>NUCLEOTIDE SEQUENCE [LARGE SCALE GENOMIC DNA]</scope>
    <source>
        <strain evidence="1 2">M1</strain>
    </source>
</reference>
<comment type="caution">
    <text evidence="1">The sequence shown here is derived from an EMBL/GenBank/DDBJ whole genome shotgun (WGS) entry which is preliminary data.</text>
</comment>